<accession>A0A1E3PL68</accession>
<dbReference type="AlphaFoldDB" id="A0A1E3PL68"/>
<keyword evidence="4 5" id="KW-0012">Acyltransferase</keyword>
<dbReference type="STRING" id="857566.A0A1E3PL68"/>
<evidence type="ECO:0000256" key="3">
    <source>
        <dbReference type="ARBA" id="ARBA00022737"/>
    </source>
</evidence>
<dbReference type="PROSITE" id="PS00101">
    <property type="entry name" value="HEXAPEP_TRANSFERASES"/>
    <property type="match status" value="1"/>
</dbReference>
<evidence type="ECO:0000256" key="1">
    <source>
        <dbReference type="ARBA" id="ARBA00007274"/>
    </source>
</evidence>
<evidence type="ECO:0000256" key="2">
    <source>
        <dbReference type="ARBA" id="ARBA00022679"/>
    </source>
</evidence>
<protein>
    <recommendedName>
        <fullName evidence="5">Acetyltransferase</fullName>
        <ecNumber evidence="5">2.3.1.-</ecNumber>
    </recommendedName>
</protein>
<dbReference type="Gene3D" id="2.160.10.10">
    <property type="entry name" value="Hexapeptide repeat proteins"/>
    <property type="match status" value="1"/>
</dbReference>
<dbReference type="Pfam" id="PF12464">
    <property type="entry name" value="Mac"/>
    <property type="match status" value="1"/>
</dbReference>
<dbReference type="GO" id="GO:0008870">
    <property type="term" value="F:galactoside O-acetyltransferase activity"/>
    <property type="evidence" value="ECO:0007669"/>
    <property type="project" value="TreeGrafter"/>
</dbReference>
<sequence length="229" mass="25267">MSGEQNATEKDQNLIDFAYANLNHIPKGDNYEKMISGMLYDSMSQDLVLKRVIKHEEAMEYSNIKLGDYKGNLEEHSAARRKQLDAIFGKIEGEKIFIEPPFYVDYGFNISFGTNFYSNFNLTLLDCSIIKIGNDVLFGPNVTLSTATHPTDPTLRRQGVEFAKPIEIGDNVWLGSNVVVLPGVTIGNGSVIGSGSVVTKSVPENCVVVGIPGKVIRQLKPEDNKAEHL</sequence>
<keyword evidence="8" id="KW-1185">Reference proteome</keyword>
<feature type="domain" description="Maltose/galactoside acetyltransferase" evidence="6">
    <location>
        <begin position="33"/>
        <end position="91"/>
    </location>
</feature>
<comment type="similarity">
    <text evidence="1 5">Belongs to the transferase hexapeptide repeat family.</text>
</comment>
<keyword evidence="2 5" id="KW-0808">Transferase</keyword>
<name>A0A1E3PL68_9ASCO</name>
<dbReference type="CDD" id="cd03357">
    <property type="entry name" value="LbH_MAT_GAT"/>
    <property type="match status" value="1"/>
</dbReference>
<proteinExistence type="inferred from homology"/>
<dbReference type="Pfam" id="PF00132">
    <property type="entry name" value="Hexapep"/>
    <property type="match status" value="1"/>
</dbReference>
<organism evidence="7 8">
    <name type="scientific">Nadsonia fulvescens var. elongata DSM 6958</name>
    <dbReference type="NCBI Taxonomy" id="857566"/>
    <lineage>
        <taxon>Eukaryota</taxon>
        <taxon>Fungi</taxon>
        <taxon>Dikarya</taxon>
        <taxon>Ascomycota</taxon>
        <taxon>Saccharomycotina</taxon>
        <taxon>Dipodascomycetes</taxon>
        <taxon>Dipodascales</taxon>
        <taxon>Dipodascales incertae sedis</taxon>
        <taxon>Nadsonia</taxon>
    </lineage>
</organism>
<dbReference type="InterPro" id="IPR024688">
    <property type="entry name" value="Mac_dom"/>
</dbReference>
<dbReference type="InterPro" id="IPR001451">
    <property type="entry name" value="Hexapep"/>
</dbReference>
<evidence type="ECO:0000259" key="6">
    <source>
        <dbReference type="Pfam" id="PF12464"/>
    </source>
</evidence>
<dbReference type="SUPFAM" id="SSF51161">
    <property type="entry name" value="Trimeric LpxA-like enzymes"/>
    <property type="match status" value="1"/>
</dbReference>
<evidence type="ECO:0000256" key="5">
    <source>
        <dbReference type="RuleBase" id="RU367021"/>
    </source>
</evidence>
<dbReference type="EC" id="2.3.1.-" evidence="5"/>
<dbReference type="Proteomes" id="UP000095009">
    <property type="component" value="Unassembled WGS sequence"/>
</dbReference>
<dbReference type="InterPro" id="IPR039369">
    <property type="entry name" value="LacA-like"/>
</dbReference>
<evidence type="ECO:0000313" key="7">
    <source>
        <dbReference type="EMBL" id="ODQ66030.1"/>
    </source>
</evidence>
<dbReference type="InterPro" id="IPR018357">
    <property type="entry name" value="Hexapep_transf_CS"/>
</dbReference>
<dbReference type="EMBL" id="KV454409">
    <property type="protein sequence ID" value="ODQ66030.1"/>
    <property type="molecule type" value="Genomic_DNA"/>
</dbReference>
<dbReference type="OrthoDB" id="25818at2759"/>
<keyword evidence="3" id="KW-0677">Repeat</keyword>
<dbReference type="PANTHER" id="PTHR43017:SF1">
    <property type="entry name" value="ACETYLTRANSFERASE YJL218W-RELATED"/>
    <property type="match status" value="1"/>
</dbReference>
<dbReference type="FunFam" id="2.160.10.10:FF:000025">
    <property type="entry name" value="Hexapeptide-repeat containing-acetyltransferase"/>
    <property type="match status" value="1"/>
</dbReference>
<dbReference type="PANTHER" id="PTHR43017">
    <property type="entry name" value="GALACTOSIDE O-ACETYLTRANSFERASE"/>
    <property type="match status" value="1"/>
</dbReference>
<gene>
    <name evidence="7" type="ORF">NADFUDRAFT_46577</name>
</gene>
<dbReference type="InterPro" id="IPR011004">
    <property type="entry name" value="Trimer_LpxA-like_sf"/>
</dbReference>
<evidence type="ECO:0000313" key="8">
    <source>
        <dbReference type="Proteomes" id="UP000095009"/>
    </source>
</evidence>
<evidence type="ECO:0000256" key="4">
    <source>
        <dbReference type="ARBA" id="ARBA00023315"/>
    </source>
</evidence>
<reference evidence="7 8" key="1">
    <citation type="journal article" date="2016" name="Proc. Natl. Acad. Sci. U.S.A.">
        <title>Comparative genomics of biotechnologically important yeasts.</title>
        <authorList>
            <person name="Riley R."/>
            <person name="Haridas S."/>
            <person name="Wolfe K.H."/>
            <person name="Lopes M.R."/>
            <person name="Hittinger C.T."/>
            <person name="Goeker M."/>
            <person name="Salamov A.A."/>
            <person name="Wisecaver J.H."/>
            <person name="Long T.M."/>
            <person name="Calvey C.H."/>
            <person name="Aerts A.L."/>
            <person name="Barry K.W."/>
            <person name="Choi C."/>
            <person name="Clum A."/>
            <person name="Coughlan A.Y."/>
            <person name="Deshpande S."/>
            <person name="Douglass A.P."/>
            <person name="Hanson S.J."/>
            <person name="Klenk H.-P."/>
            <person name="LaButti K.M."/>
            <person name="Lapidus A."/>
            <person name="Lindquist E.A."/>
            <person name="Lipzen A.M."/>
            <person name="Meier-Kolthoff J.P."/>
            <person name="Ohm R.A."/>
            <person name="Otillar R.P."/>
            <person name="Pangilinan J.L."/>
            <person name="Peng Y."/>
            <person name="Rokas A."/>
            <person name="Rosa C.A."/>
            <person name="Scheuner C."/>
            <person name="Sibirny A.A."/>
            <person name="Slot J.C."/>
            <person name="Stielow J.B."/>
            <person name="Sun H."/>
            <person name="Kurtzman C.P."/>
            <person name="Blackwell M."/>
            <person name="Grigoriev I.V."/>
            <person name="Jeffries T.W."/>
        </authorList>
    </citation>
    <scope>NUCLEOTIDE SEQUENCE [LARGE SCALE GENOMIC DNA]</scope>
    <source>
        <strain evidence="7 8">DSM 6958</strain>
    </source>
</reference>